<dbReference type="Proteomes" id="UP000199399">
    <property type="component" value="Unassembled WGS sequence"/>
</dbReference>
<organism evidence="12 13">
    <name type="scientific">Sulfitobacter delicatus</name>
    <dbReference type="NCBI Taxonomy" id="218672"/>
    <lineage>
        <taxon>Bacteria</taxon>
        <taxon>Pseudomonadati</taxon>
        <taxon>Pseudomonadota</taxon>
        <taxon>Alphaproteobacteria</taxon>
        <taxon>Rhodobacterales</taxon>
        <taxon>Roseobacteraceae</taxon>
        <taxon>Sulfitobacter</taxon>
    </lineage>
</organism>
<evidence type="ECO:0000313" key="13">
    <source>
        <dbReference type="Proteomes" id="UP000199399"/>
    </source>
</evidence>
<keyword evidence="12" id="KW-0167">Capsid protein</keyword>
<evidence type="ECO:0000259" key="11">
    <source>
        <dbReference type="Pfam" id="PF07732"/>
    </source>
</evidence>
<dbReference type="InterPro" id="IPR011706">
    <property type="entry name" value="Cu-oxidase_C"/>
</dbReference>
<feature type="signal peptide" evidence="9">
    <location>
        <begin position="1"/>
        <end position="29"/>
    </location>
</feature>
<evidence type="ECO:0000256" key="2">
    <source>
        <dbReference type="ARBA" id="ARBA00022723"/>
    </source>
</evidence>
<keyword evidence="12" id="KW-0131">Cell cycle</keyword>
<dbReference type="RefSeq" id="WP_244153682.1">
    <property type="nucleotide sequence ID" value="NZ_FNBP01000007.1"/>
</dbReference>
<dbReference type="AlphaFoldDB" id="A0A1G7TR93"/>
<evidence type="ECO:0000259" key="10">
    <source>
        <dbReference type="Pfam" id="PF07731"/>
    </source>
</evidence>
<evidence type="ECO:0000256" key="1">
    <source>
        <dbReference type="ARBA" id="ARBA00011245"/>
    </source>
</evidence>
<evidence type="ECO:0000256" key="3">
    <source>
        <dbReference type="ARBA" id="ARBA00023002"/>
    </source>
</evidence>
<evidence type="ECO:0000256" key="7">
    <source>
        <dbReference type="ARBA" id="ARBA00043090"/>
    </source>
</evidence>
<dbReference type="EC" id="1.16.3.4" evidence="4"/>
<accession>A0A1G7TR93</accession>
<dbReference type="STRING" id="218672.SAMN04489759_10726"/>
<dbReference type="InterPro" id="IPR045087">
    <property type="entry name" value="Cu-oxidase_fam"/>
</dbReference>
<dbReference type="InterPro" id="IPR006311">
    <property type="entry name" value="TAT_signal"/>
</dbReference>
<keyword evidence="13" id="KW-1185">Reference proteome</keyword>
<dbReference type="Pfam" id="PF07732">
    <property type="entry name" value="Cu-oxidase_3"/>
    <property type="match status" value="1"/>
</dbReference>
<protein>
    <recommendedName>
        <fullName evidence="5">Multicopper oxidase CueO</fullName>
        <ecNumber evidence="4">1.16.3.4</ecNumber>
    </recommendedName>
    <alternativeName>
        <fullName evidence="6">Copper efflux oxidase</fullName>
    </alternativeName>
    <alternativeName>
        <fullName evidence="7">Cuprous oxidase</fullName>
    </alternativeName>
</protein>
<dbReference type="InterPro" id="IPR002355">
    <property type="entry name" value="Cu_oxidase_Cu_BS"/>
</dbReference>
<dbReference type="PROSITE" id="PS51318">
    <property type="entry name" value="TAT"/>
    <property type="match status" value="1"/>
</dbReference>
<keyword evidence="12" id="KW-0132">Cell division</keyword>
<gene>
    <name evidence="12" type="ORF">SAMN04489759_10726</name>
</gene>
<evidence type="ECO:0000256" key="6">
    <source>
        <dbReference type="ARBA" id="ARBA00042896"/>
    </source>
</evidence>
<dbReference type="Gene3D" id="2.60.40.420">
    <property type="entry name" value="Cupredoxins - blue copper proteins"/>
    <property type="match status" value="3"/>
</dbReference>
<dbReference type="PANTHER" id="PTHR48267:SF1">
    <property type="entry name" value="BILIRUBIN OXIDASE"/>
    <property type="match status" value="1"/>
</dbReference>
<keyword evidence="3" id="KW-0560">Oxidoreductase</keyword>
<dbReference type="SUPFAM" id="SSF49503">
    <property type="entry name" value="Cupredoxins"/>
    <property type="match status" value="3"/>
</dbReference>
<evidence type="ECO:0000256" key="5">
    <source>
        <dbReference type="ARBA" id="ARBA00041027"/>
    </source>
</evidence>
<dbReference type="CDD" id="cd13867">
    <property type="entry name" value="CuRO_2_CueO_FtsP"/>
    <property type="match status" value="1"/>
</dbReference>
<evidence type="ECO:0000256" key="9">
    <source>
        <dbReference type="SAM" id="SignalP"/>
    </source>
</evidence>
<proteinExistence type="predicted"/>
<evidence type="ECO:0000256" key="8">
    <source>
        <dbReference type="ARBA" id="ARBA00048092"/>
    </source>
</evidence>
<dbReference type="Pfam" id="PF07731">
    <property type="entry name" value="Cu-oxidase_2"/>
    <property type="match status" value="1"/>
</dbReference>
<dbReference type="GO" id="GO:0016491">
    <property type="term" value="F:oxidoreductase activity"/>
    <property type="evidence" value="ECO:0007669"/>
    <property type="project" value="UniProtKB-KW"/>
</dbReference>
<comment type="catalytic activity">
    <reaction evidence="8">
        <text>4 Cu(+) + O2 + 4 H(+) = 4 Cu(2+) + 2 H2O</text>
        <dbReference type="Rhea" id="RHEA:30083"/>
        <dbReference type="ChEBI" id="CHEBI:15377"/>
        <dbReference type="ChEBI" id="CHEBI:15378"/>
        <dbReference type="ChEBI" id="CHEBI:15379"/>
        <dbReference type="ChEBI" id="CHEBI:29036"/>
        <dbReference type="ChEBI" id="CHEBI:49552"/>
        <dbReference type="EC" id="1.16.3.4"/>
    </reaction>
    <physiologicalReaction direction="left-to-right" evidence="8">
        <dbReference type="Rhea" id="RHEA:30084"/>
    </physiologicalReaction>
</comment>
<reference evidence="13" key="1">
    <citation type="submission" date="2016-10" db="EMBL/GenBank/DDBJ databases">
        <authorList>
            <person name="Varghese N."/>
            <person name="Submissions S."/>
        </authorList>
    </citation>
    <scope>NUCLEOTIDE SEQUENCE [LARGE SCALE GENOMIC DNA]</scope>
    <source>
        <strain evidence="13">DSM 16477</strain>
    </source>
</reference>
<feature type="domain" description="Plastocyanin-like" evidence="11">
    <location>
        <begin position="63"/>
        <end position="170"/>
    </location>
</feature>
<dbReference type="CDD" id="cd13890">
    <property type="entry name" value="CuRO_3_CueO_FtsP"/>
    <property type="match status" value="1"/>
</dbReference>
<dbReference type="GO" id="GO:0051301">
    <property type="term" value="P:cell division"/>
    <property type="evidence" value="ECO:0007669"/>
    <property type="project" value="UniProtKB-KW"/>
</dbReference>
<evidence type="ECO:0000256" key="4">
    <source>
        <dbReference type="ARBA" id="ARBA00038978"/>
    </source>
</evidence>
<name>A0A1G7TR93_9RHOB</name>
<dbReference type="EMBL" id="FNBP01000007">
    <property type="protein sequence ID" value="SDG37484.1"/>
    <property type="molecule type" value="Genomic_DNA"/>
</dbReference>
<dbReference type="PROSITE" id="PS00080">
    <property type="entry name" value="MULTICOPPER_OXIDASE2"/>
    <property type="match status" value="1"/>
</dbReference>
<keyword evidence="9" id="KW-0732">Signal</keyword>
<dbReference type="InterPro" id="IPR008972">
    <property type="entry name" value="Cupredoxin"/>
</dbReference>
<keyword evidence="12" id="KW-0946">Virion</keyword>
<sequence>MVIAMHRRRFLQYSTVAIAAPALVGRALAQTGASATLPIPPLMDVGEDAGNLLEAVTGRHRFAENFEAETLGWSRDHLGPTLRMRRGRTARLTARNRLDSPITAHWHGLHVPGWQDGGPQSLIAPGQELEQRLDIDQPAGTFWYHSHPHGRTGYQVYRGLAGMLLIEDDDKASNNLPLNYGVDDIPLIIQDKSFSSRGTLEYDDDGMAAMQGFRGDRIAVNGALAPKARVPQGLVRFRLLNASNSRVYALRFNDNRSFHQIGSDAGLLPAPVERRKLQLAPAERAEIVVDFSEGAAARLVSEDVPLEMMGGMMGGGMMSGMMGGSSGPATREGVFRVLDIEVDRSRTGAITALPQELLGAHLPTFDEPVRRRRFQLNMMMGMGMMRGIFGGRPKLGINGKTYDMDRIDQQVRLGETEVWQITADMMSHPFHVHGTSFQVLSQNGRPVEFGEIGMKDVVWVENSAEILVRFDKPAIADAPFMYHCHILEHEDSGMMGQFTVG</sequence>
<dbReference type="InterPro" id="IPR011707">
    <property type="entry name" value="Cu-oxidase-like_N"/>
</dbReference>
<keyword evidence="2" id="KW-0479">Metal-binding</keyword>
<feature type="chain" id="PRO_5011563153" description="Multicopper oxidase CueO" evidence="9">
    <location>
        <begin position="30"/>
        <end position="501"/>
    </location>
</feature>
<evidence type="ECO:0000313" key="12">
    <source>
        <dbReference type="EMBL" id="SDG37484.1"/>
    </source>
</evidence>
<comment type="subunit">
    <text evidence="1">Monomer.</text>
</comment>
<dbReference type="PANTHER" id="PTHR48267">
    <property type="entry name" value="CUPREDOXIN SUPERFAMILY PROTEIN"/>
    <property type="match status" value="1"/>
</dbReference>
<feature type="domain" description="Plastocyanin-like" evidence="10">
    <location>
        <begin position="390"/>
        <end position="500"/>
    </location>
</feature>
<dbReference type="GO" id="GO:0005507">
    <property type="term" value="F:copper ion binding"/>
    <property type="evidence" value="ECO:0007669"/>
    <property type="project" value="InterPro"/>
</dbReference>